<dbReference type="GO" id="GO:0005634">
    <property type="term" value="C:nucleus"/>
    <property type="evidence" value="ECO:0007669"/>
    <property type="project" value="TreeGrafter"/>
</dbReference>
<dbReference type="EMBL" id="KB302909">
    <property type="protein sequence ID" value="ELU03767.1"/>
    <property type="molecule type" value="Genomic_DNA"/>
</dbReference>
<dbReference type="InterPro" id="IPR016024">
    <property type="entry name" value="ARM-type_fold"/>
</dbReference>
<reference evidence="5" key="3">
    <citation type="submission" date="2015-06" db="UniProtKB">
        <authorList>
            <consortium name="EnsemblMetazoa"/>
        </authorList>
    </citation>
    <scope>IDENTIFICATION</scope>
</reference>
<dbReference type="AlphaFoldDB" id="R7UKF7"/>
<dbReference type="Proteomes" id="UP000014760">
    <property type="component" value="Unassembled WGS sequence"/>
</dbReference>
<evidence type="ECO:0000256" key="1">
    <source>
        <dbReference type="ARBA" id="ARBA00009466"/>
    </source>
</evidence>
<dbReference type="SMART" id="SM00913">
    <property type="entry name" value="IBN_N"/>
    <property type="match status" value="1"/>
</dbReference>
<sequence length="1161" mass="131077">MDPNTAPLNRSQAYQACENFKETSEHCAQCGFLLCEKSQEPIFRHFGLQLLEHCIRIRWNNLQGAEKVFIKDQSMALLASGTLNMLHEEAHIKDALSRVVVEMIKREWPQQWPSLMQELDALCSIGPTQTELVLLILLRLAEDVLIFQTVPNQRRREIMQGLTSSLSQLHEYFLRTLDLHFDAYLKTNSLTEDQRTEAAMHCRVTASVVNTLTGFVEWIGWSYLAEQNGHLFQVLCSMLADPHLQLPAAECLLLICSRKGKVDERKPLMLLFCEEAMVSILRAATEAASAELNEHHYAFLKRLCQVLCALGNQLCALWGASGGVVDQPDSFSYYLNAILAFTRHSSQMLSNYTQTLWIALLRHPIISQSQALLNIIPLVLNTTHTSLLKVGFPSQSNSPACDYSRLDFDSDEDFNAFFSKYRQEISEVIRQTTLLLPSLTFQYASDWLQSLLKKPLNTASADSLCTLNSPTYLEWDALALFLDCVMGRMSISEKQKPPAKNGVQLLEAVLAFEIQDPLVLSSVLSCSSSLFPYINDSPDILSVVLDKMFNAAVFNVQGQTKSNRSRAVRNVRLHACSGLVKIAKEYPNLLLPGFDQLYSHIQNLMSELSSLEQCTLTEALILISNQFRNFDKQSQFLGEILSPVKERWLSPDLKQSVWSVEMFMMYVGLDQPQVEPSTEDTCGINRSYILYCINTIFAVLKRSAWPDDLQAAEAGGFVIASKDGCKVMRNPVLPHLIMLLDNVLALIRTLNALWLPENLAKRHMDFNCAFDVLDVDKKQIMGQIAPSVEIDSTSCKQPLQRMQSFLTTVHFNCYHIIGNAGPMLGHEFYQAPALASSLINSIFTHLHCQPDYRVKPIIRAFIKPFTQSCPPEFYEPVLLPVLGALCPYMLQRLTSKWQKLNENLRESNEDQEEQEVLEEQLIRLLTREYLEFIVCLFRGKKGSIKGEAGMDEENSDAKSSTEDEVSTLGKLVLASEGLYAPIVMTLFSGLSWNDTITSFKCIALCWPVVKQLLATNKVTSEDACFVLTAVLRGLEQHGEHDGHQAALISLALMLYENLRPLFPEIINVLKQVPNCSENLVKQFDEKLSSQTAQKAMTEKRKKDSFKKLVQGVIGMNIGQRFRQEIHIKNLPPLFRQAKARRSPLEEQNGDIGLCSLFAHDD</sequence>
<dbReference type="InterPro" id="IPR045065">
    <property type="entry name" value="XPO1/5"/>
</dbReference>
<evidence type="ECO:0000259" key="3">
    <source>
        <dbReference type="SMART" id="SM00913"/>
    </source>
</evidence>
<accession>R7UKF7</accession>
<dbReference type="HOGENOM" id="CLU_002828_0_0_1"/>
<dbReference type="STRING" id="283909.R7UKF7"/>
<reference evidence="4 6" key="2">
    <citation type="journal article" date="2013" name="Nature">
        <title>Insights into bilaterian evolution from three spiralian genomes.</title>
        <authorList>
            <person name="Simakov O."/>
            <person name="Marletaz F."/>
            <person name="Cho S.J."/>
            <person name="Edsinger-Gonzales E."/>
            <person name="Havlak P."/>
            <person name="Hellsten U."/>
            <person name="Kuo D.H."/>
            <person name="Larsson T."/>
            <person name="Lv J."/>
            <person name="Arendt D."/>
            <person name="Savage R."/>
            <person name="Osoegawa K."/>
            <person name="de Jong P."/>
            <person name="Grimwood J."/>
            <person name="Chapman J.A."/>
            <person name="Shapiro H."/>
            <person name="Aerts A."/>
            <person name="Otillar R.P."/>
            <person name="Terry A.Y."/>
            <person name="Boore J.L."/>
            <person name="Grigoriev I.V."/>
            <person name="Lindberg D.R."/>
            <person name="Seaver E.C."/>
            <person name="Weisblat D.A."/>
            <person name="Putnam N.H."/>
            <person name="Rokhsar D.S."/>
        </authorList>
    </citation>
    <scope>NUCLEOTIDE SEQUENCE</scope>
    <source>
        <strain evidence="4 6">I ESC-2004</strain>
    </source>
</reference>
<dbReference type="GO" id="GO:0006611">
    <property type="term" value="P:protein export from nucleus"/>
    <property type="evidence" value="ECO:0007669"/>
    <property type="project" value="InterPro"/>
</dbReference>
<dbReference type="GO" id="GO:0003723">
    <property type="term" value="F:RNA binding"/>
    <property type="evidence" value="ECO:0007669"/>
    <property type="project" value="TreeGrafter"/>
</dbReference>
<dbReference type="GO" id="GO:0031267">
    <property type="term" value="F:small GTPase binding"/>
    <property type="evidence" value="ECO:0007669"/>
    <property type="project" value="InterPro"/>
</dbReference>
<feature type="domain" description="Importin N-terminal" evidence="3">
    <location>
        <begin position="13"/>
        <end position="80"/>
    </location>
</feature>
<organism evidence="4">
    <name type="scientific">Capitella teleta</name>
    <name type="common">Polychaete worm</name>
    <dbReference type="NCBI Taxonomy" id="283909"/>
    <lineage>
        <taxon>Eukaryota</taxon>
        <taxon>Metazoa</taxon>
        <taxon>Spiralia</taxon>
        <taxon>Lophotrochozoa</taxon>
        <taxon>Annelida</taxon>
        <taxon>Polychaeta</taxon>
        <taxon>Sedentaria</taxon>
        <taxon>Scolecida</taxon>
        <taxon>Capitellidae</taxon>
        <taxon>Capitella</taxon>
    </lineage>
</organism>
<dbReference type="OMA" id="IAKRSWG"/>
<gene>
    <name evidence="4" type="ORF">CAPTEDRAFT_151775</name>
</gene>
<proteinExistence type="inferred from homology"/>
<name>R7UKF7_CAPTE</name>
<dbReference type="InterPro" id="IPR045478">
    <property type="entry name" value="Exportin-5_C"/>
</dbReference>
<evidence type="ECO:0000256" key="2">
    <source>
        <dbReference type="SAM" id="Coils"/>
    </source>
</evidence>
<dbReference type="EnsemblMetazoa" id="CapteT151775">
    <property type="protein sequence ID" value="CapteP151775"/>
    <property type="gene ID" value="CapteG151775"/>
</dbReference>
<dbReference type="PANTHER" id="PTHR11223:SF3">
    <property type="entry name" value="EXPORTIN-5"/>
    <property type="match status" value="1"/>
</dbReference>
<evidence type="ECO:0000313" key="6">
    <source>
        <dbReference type="Proteomes" id="UP000014760"/>
    </source>
</evidence>
<dbReference type="OrthoDB" id="2215036at2759"/>
<dbReference type="Pfam" id="PF03810">
    <property type="entry name" value="IBN_N"/>
    <property type="match status" value="1"/>
</dbReference>
<keyword evidence="6" id="KW-1185">Reference proteome</keyword>
<dbReference type="GO" id="GO:0005049">
    <property type="term" value="F:nuclear export signal receptor activity"/>
    <property type="evidence" value="ECO:0007669"/>
    <property type="project" value="InterPro"/>
</dbReference>
<dbReference type="GO" id="GO:0042565">
    <property type="term" value="C:RNA nuclear export complex"/>
    <property type="evidence" value="ECO:0007669"/>
    <property type="project" value="TreeGrafter"/>
</dbReference>
<comment type="similarity">
    <text evidence="1">Belongs to the exportin family.</text>
</comment>
<dbReference type="Gene3D" id="1.25.10.10">
    <property type="entry name" value="Leucine-rich Repeat Variant"/>
    <property type="match status" value="1"/>
</dbReference>
<dbReference type="SUPFAM" id="SSF48371">
    <property type="entry name" value="ARM repeat"/>
    <property type="match status" value="1"/>
</dbReference>
<feature type="coiled-coil region" evidence="2">
    <location>
        <begin position="890"/>
        <end position="921"/>
    </location>
</feature>
<keyword evidence="2" id="KW-0175">Coiled coil</keyword>
<dbReference type="InterPro" id="IPR001494">
    <property type="entry name" value="Importin-beta_N"/>
</dbReference>
<dbReference type="GO" id="GO:0006405">
    <property type="term" value="P:RNA export from nucleus"/>
    <property type="evidence" value="ECO:0007669"/>
    <property type="project" value="TreeGrafter"/>
</dbReference>
<protein>
    <recommendedName>
        <fullName evidence="3">Importin N-terminal domain-containing protein</fullName>
    </recommendedName>
</protein>
<dbReference type="InterPro" id="IPR013598">
    <property type="entry name" value="Exportin-1/Importin-b-like"/>
</dbReference>
<reference evidence="6" key="1">
    <citation type="submission" date="2012-12" db="EMBL/GenBank/DDBJ databases">
        <authorList>
            <person name="Hellsten U."/>
            <person name="Grimwood J."/>
            <person name="Chapman J.A."/>
            <person name="Shapiro H."/>
            <person name="Aerts A."/>
            <person name="Otillar R.P."/>
            <person name="Terry A.Y."/>
            <person name="Boore J.L."/>
            <person name="Simakov O."/>
            <person name="Marletaz F."/>
            <person name="Cho S.-J."/>
            <person name="Edsinger-Gonzales E."/>
            <person name="Havlak P."/>
            <person name="Kuo D.-H."/>
            <person name="Larsson T."/>
            <person name="Lv J."/>
            <person name="Arendt D."/>
            <person name="Savage R."/>
            <person name="Osoegawa K."/>
            <person name="de Jong P."/>
            <person name="Lindberg D.R."/>
            <person name="Seaver E.C."/>
            <person name="Weisblat D.A."/>
            <person name="Putnam N.H."/>
            <person name="Grigoriev I.V."/>
            <person name="Rokhsar D.S."/>
        </authorList>
    </citation>
    <scope>NUCLEOTIDE SEQUENCE</scope>
    <source>
        <strain evidence="6">I ESC-2004</strain>
    </source>
</reference>
<dbReference type="PANTHER" id="PTHR11223">
    <property type="entry name" value="EXPORTIN 1/5"/>
    <property type="match status" value="1"/>
</dbReference>
<dbReference type="Pfam" id="PF19273">
    <property type="entry name" value="Exportin-5"/>
    <property type="match status" value="1"/>
</dbReference>
<evidence type="ECO:0000313" key="5">
    <source>
        <dbReference type="EnsemblMetazoa" id="CapteP151775"/>
    </source>
</evidence>
<dbReference type="EMBL" id="AMQN01008353">
    <property type="status" value="NOT_ANNOTATED_CDS"/>
    <property type="molecule type" value="Genomic_DNA"/>
</dbReference>
<dbReference type="Pfam" id="PF08389">
    <property type="entry name" value="Xpo1"/>
    <property type="match status" value="1"/>
</dbReference>
<evidence type="ECO:0000313" key="4">
    <source>
        <dbReference type="EMBL" id="ELU03767.1"/>
    </source>
</evidence>
<dbReference type="FunCoup" id="R7UKF7">
    <property type="interactions" value="2069"/>
</dbReference>
<dbReference type="GO" id="GO:0005737">
    <property type="term" value="C:cytoplasm"/>
    <property type="evidence" value="ECO:0007669"/>
    <property type="project" value="TreeGrafter"/>
</dbReference>
<dbReference type="InterPro" id="IPR011989">
    <property type="entry name" value="ARM-like"/>
</dbReference>